<feature type="domain" description="Ketosynthase family 3 (KS3)" evidence="16">
    <location>
        <begin position="2816"/>
        <end position="3205"/>
    </location>
</feature>
<keyword evidence="10" id="KW-0472">Membrane</keyword>
<dbReference type="SUPFAM" id="SSF47336">
    <property type="entry name" value="ACP-like"/>
    <property type="match status" value="5"/>
</dbReference>
<dbReference type="InterPro" id="IPR001227">
    <property type="entry name" value="Ac_transferase_dom_sf"/>
</dbReference>
<keyword evidence="2" id="KW-0597">Phosphoprotein</keyword>
<dbReference type="InterPro" id="IPR023213">
    <property type="entry name" value="CAT-like_dom_sf"/>
</dbReference>
<dbReference type="InterPro" id="IPR043151">
    <property type="entry name" value="BAH_sf"/>
</dbReference>
<organism evidence="17 18">
    <name type="scientific">Strongyloides stercoralis</name>
    <name type="common">Threadworm</name>
    <dbReference type="NCBI Taxonomy" id="6248"/>
    <lineage>
        <taxon>Eukaryota</taxon>
        <taxon>Metazoa</taxon>
        <taxon>Ecdysozoa</taxon>
        <taxon>Nematoda</taxon>
        <taxon>Chromadorea</taxon>
        <taxon>Rhabditida</taxon>
        <taxon>Tylenchina</taxon>
        <taxon>Panagrolaimomorpha</taxon>
        <taxon>Strongyloidoidea</taxon>
        <taxon>Strongyloididae</taxon>
        <taxon>Strongyloides</taxon>
    </lineage>
</organism>
<dbReference type="InterPro" id="IPR006162">
    <property type="entry name" value="Ppantetheine_attach_site"/>
</dbReference>
<keyword evidence="4" id="KW-0156">Chromatin regulator</keyword>
<feature type="domain" description="HMG box" evidence="13">
    <location>
        <begin position="6658"/>
        <end position="6727"/>
    </location>
</feature>
<feature type="domain" description="Bromo" evidence="11">
    <location>
        <begin position="6088"/>
        <end position="6158"/>
    </location>
</feature>
<dbReference type="SUPFAM" id="SSF47370">
    <property type="entry name" value="Bromodomain"/>
    <property type="match status" value="6"/>
</dbReference>
<dbReference type="SMART" id="SM00398">
    <property type="entry name" value="HMG"/>
    <property type="match status" value="1"/>
</dbReference>
<dbReference type="SMART" id="SM00827">
    <property type="entry name" value="PKS_AT"/>
    <property type="match status" value="1"/>
</dbReference>
<dbReference type="InterPro" id="IPR001487">
    <property type="entry name" value="Bromodomain"/>
</dbReference>
<evidence type="ECO:0000313" key="17">
    <source>
        <dbReference type="Proteomes" id="UP000035681"/>
    </source>
</evidence>
<dbReference type="PROSITE" id="PS52004">
    <property type="entry name" value="KS3_2"/>
    <property type="match status" value="3"/>
</dbReference>
<dbReference type="Gene3D" id="3.40.50.720">
    <property type="entry name" value="NAD(P)-binding Rossmann-like Domain"/>
    <property type="match status" value="2"/>
</dbReference>
<dbReference type="GO" id="GO:0004312">
    <property type="term" value="F:fatty acid synthase activity"/>
    <property type="evidence" value="ECO:0007669"/>
    <property type="project" value="TreeGrafter"/>
</dbReference>
<feature type="domain" description="Carrier" evidence="12">
    <location>
        <begin position="4939"/>
        <end position="5014"/>
    </location>
</feature>
<evidence type="ECO:0000259" key="13">
    <source>
        <dbReference type="PROSITE" id="PS50118"/>
    </source>
</evidence>
<dbReference type="GO" id="GO:0004315">
    <property type="term" value="F:3-oxoacyl-[acyl-carrier-protein] synthase activity"/>
    <property type="evidence" value="ECO:0007669"/>
    <property type="project" value="InterPro"/>
</dbReference>
<dbReference type="PRINTS" id="PR00503">
    <property type="entry name" value="BROMODOMAIN"/>
</dbReference>
<feature type="domain" description="Bromo" evidence="11">
    <location>
        <begin position="5914"/>
        <end position="5984"/>
    </location>
</feature>
<dbReference type="InterPro" id="IPR009081">
    <property type="entry name" value="PP-bd_ACP"/>
</dbReference>
<dbReference type="InterPro" id="IPR000873">
    <property type="entry name" value="AMP-dep_synth/lig_dom"/>
</dbReference>
<dbReference type="InterPro" id="IPR057326">
    <property type="entry name" value="KR_dom"/>
</dbReference>
<dbReference type="InterPro" id="IPR014043">
    <property type="entry name" value="Acyl_transferase_dom"/>
</dbReference>
<evidence type="ECO:0000256" key="8">
    <source>
        <dbReference type="PROSITE-ProRule" id="PRU00267"/>
    </source>
</evidence>
<dbReference type="CDD" id="cd04369">
    <property type="entry name" value="Bromodomain"/>
    <property type="match status" value="1"/>
</dbReference>
<dbReference type="InterPro" id="IPR050091">
    <property type="entry name" value="PKS_NRPS_Biosynth_Enz"/>
</dbReference>
<feature type="domain" description="Carrier" evidence="12">
    <location>
        <begin position="1469"/>
        <end position="1547"/>
    </location>
</feature>
<dbReference type="SMART" id="SM00297">
    <property type="entry name" value="BROMO"/>
    <property type="match status" value="6"/>
</dbReference>
<keyword evidence="3" id="KW-0808">Transferase</keyword>
<dbReference type="GO" id="GO:0006325">
    <property type="term" value="P:chromatin organization"/>
    <property type="evidence" value="ECO:0007669"/>
    <property type="project" value="UniProtKB-KW"/>
</dbReference>
<dbReference type="InterPro" id="IPR036910">
    <property type="entry name" value="HMG_box_dom_sf"/>
</dbReference>
<dbReference type="SUPFAM" id="SSF52777">
    <property type="entry name" value="CoA-dependent acyltransferases"/>
    <property type="match status" value="2"/>
</dbReference>
<dbReference type="Gene3D" id="3.40.50.1820">
    <property type="entry name" value="alpha/beta hydrolase"/>
    <property type="match status" value="1"/>
</dbReference>
<dbReference type="GO" id="GO:0008270">
    <property type="term" value="F:zinc ion binding"/>
    <property type="evidence" value="ECO:0007669"/>
    <property type="project" value="UniProtKB-KW"/>
</dbReference>
<name>A0AAF5DPE9_STRER</name>
<keyword evidence="17" id="KW-1185">Reference proteome</keyword>
<dbReference type="InterPro" id="IPR014031">
    <property type="entry name" value="Ketoacyl_synth_C"/>
</dbReference>
<dbReference type="SMART" id="SM00355">
    <property type="entry name" value="ZnF_C2H2"/>
    <property type="match status" value="2"/>
</dbReference>
<evidence type="ECO:0000256" key="1">
    <source>
        <dbReference type="ARBA" id="ARBA00022450"/>
    </source>
</evidence>
<dbReference type="Gene3D" id="3.30.70.250">
    <property type="entry name" value="Malonyl-CoA ACP transacylase, ACP-binding"/>
    <property type="match status" value="1"/>
</dbReference>
<dbReference type="PROSITE" id="PS51038">
    <property type="entry name" value="BAH"/>
    <property type="match status" value="1"/>
</dbReference>
<dbReference type="Gene3D" id="1.10.1200.10">
    <property type="entry name" value="ACP-like"/>
    <property type="match status" value="5"/>
</dbReference>
<evidence type="ECO:0000259" key="12">
    <source>
        <dbReference type="PROSITE" id="PS50075"/>
    </source>
</evidence>
<dbReference type="PROSITE" id="PS00012">
    <property type="entry name" value="PHOSPHOPANTETHEINE"/>
    <property type="match status" value="1"/>
</dbReference>
<accession>A0AAF5DPE9</accession>
<evidence type="ECO:0000259" key="11">
    <source>
        <dbReference type="PROSITE" id="PS50014"/>
    </source>
</evidence>
<dbReference type="Proteomes" id="UP000035681">
    <property type="component" value="Unplaced"/>
</dbReference>
<keyword evidence="8" id="KW-0238">DNA-binding</keyword>
<evidence type="ECO:0000256" key="5">
    <source>
        <dbReference type="ARBA" id="ARBA00023117"/>
    </source>
</evidence>
<feature type="domain" description="Bromo" evidence="11">
    <location>
        <begin position="6232"/>
        <end position="6275"/>
    </location>
</feature>
<dbReference type="PROSITE" id="PS50014">
    <property type="entry name" value="BROMODOMAIN_2"/>
    <property type="match status" value="5"/>
</dbReference>
<dbReference type="Gene3D" id="1.10.1240.100">
    <property type="match status" value="1"/>
</dbReference>
<dbReference type="Gene3D" id="2.30.30.490">
    <property type="match status" value="1"/>
</dbReference>
<evidence type="ECO:0000256" key="4">
    <source>
        <dbReference type="ARBA" id="ARBA00022853"/>
    </source>
</evidence>
<evidence type="ECO:0000313" key="18">
    <source>
        <dbReference type="WBParaSite" id="TCONS_00015686.p1"/>
    </source>
</evidence>
<proteinExistence type="predicted"/>
<dbReference type="Pfam" id="PF00501">
    <property type="entry name" value="AMP-binding"/>
    <property type="match status" value="1"/>
</dbReference>
<dbReference type="WBParaSite" id="TCONS_00015686.p1">
    <property type="protein sequence ID" value="TCONS_00015686.p1"/>
    <property type="gene ID" value="XLOC_010388"/>
</dbReference>
<dbReference type="SUPFAM" id="SSF47095">
    <property type="entry name" value="HMG-box"/>
    <property type="match status" value="1"/>
</dbReference>
<keyword evidence="1" id="KW-0596">Phosphopantetheine</keyword>
<dbReference type="InterPro" id="IPR036291">
    <property type="entry name" value="NAD(P)-bd_dom_sf"/>
</dbReference>
<dbReference type="SUPFAM" id="SSF56801">
    <property type="entry name" value="Acetyl-CoA synthetase-like"/>
    <property type="match status" value="1"/>
</dbReference>
<dbReference type="SUPFAM" id="SSF51735">
    <property type="entry name" value="NAD(P)-binding Rossmann-fold domains"/>
    <property type="match status" value="3"/>
</dbReference>
<dbReference type="Pfam" id="PF00550">
    <property type="entry name" value="PP-binding"/>
    <property type="match status" value="5"/>
</dbReference>
<dbReference type="InterPro" id="IPR016035">
    <property type="entry name" value="Acyl_Trfase/lysoPLipase"/>
</dbReference>
<dbReference type="PANTHER" id="PTHR43775">
    <property type="entry name" value="FATTY ACID SYNTHASE"/>
    <property type="match status" value="1"/>
</dbReference>
<dbReference type="Pfam" id="PF00698">
    <property type="entry name" value="Acyl_transf_1"/>
    <property type="match status" value="1"/>
</dbReference>
<feature type="domain" description="Carrier" evidence="12">
    <location>
        <begin position="2730"/>
        <end position="2805"/>
    </location>
</feature>
<dbReference type="SUPFAM" id="SSF52151">
    <property type="entry name" value="FabD/lysophospholipase-like"/>
    <property type="match status" value="1"/>
</dbReference>
<dbReference type="Gene3D" id="3.40.50.12780">
    <property type="entry name" value="N-terminal domain of ligase-like"/>
    <property type="match status" value="1"/>
</dbReference>
<evidence type="ECO:0000259" key="16">
    <source>
        <dbReference type="PROSITE" id="PS52004"/>
    </source>
</evidence>
<evidence type="ECO:0000256" key="9">
    <source>
        <dbReference type="SAM" id="MobiDB-lite"/>
    </source>
</evidence>
<dbReference type="InterPro" id="IPR018201">
    <property type="entry name" value="Ketoacyl_synth_AS"/>
</dbReference>
<dbReference type="Pfam" id="PF02801">
    <property type="entry name" value="Ketoacyl-synt_C"/>
    <property type="match status" value="3"/>
</dbReference>
<feature type="DNA-binding region" description="HMG box" evidence="8">
    <location>
        <begin position="6658"/>
        <end position="6727"/>
    </location>
</feature>
<dbReference type="InterPro" id="IPR036427">
    <property type="entry name" value="Bromodomain-like_sf"/>
</dbReference>
<feature type="domain" description="Bromo" evidence="11">
    <location>
        <begin position="5594"/>
        <end position="5664"/>
    </location>
</feature>
<dbReference type="Gene3D" id="3.30.160.60">
    <property type="entry name" value="Classic Zinc Finger"/>
    <property type="match status" value="1"/>
</dbReference>
<feature type="domain" description="Ketosynthase family 3 (KS3)" evidence="16">
    <location>
        <begin position="398"/>
        <end position="779"/>
    </location>
</feature>
<dbReference type="InterPro" id="IPR018359">
    <property type="entry name" value="Bromodomain_CS"/>
</dbReference>
<dbReference type="GO" id="GO:0003677">
    <property type="term" value="F:DNA binding"/>
    <property type="evidence" value="ECO:0007669"/>
    <property type="project" value="UniProtKB-UniRule"/>
</dbReference>
<dbReference type="Gene3D" id="3.30.559.30">
    <property type="entry name" value="Nonribosomal peptide synthetase, condensation domain"/>
    <property type="match status" value="1"/>
</dbReference>
<evidence type="ECO:0000256" key="3">
    <source>
        <dbReference type="ARBA" id="ARBA00022679"/>
    </source>
</evidence>
<dbReference type="SMART" id="SM00825">
    <property type="entry name" value="PKS_KS"/>
    <property type="match status" value="3"/>
</dbReference>
<dbReference type="Gene3D" id="1.20.920.10">
    <property type="entry name" value="Bromodomain-like"/>
    <property type="match status" value="6"/>
</dbReference>
<dbReference type="SUPFAM" id="SSF53474">
    <property type="entry name" value="alpha/beta-Hydrolases"/>
    <property type="match status" value="1"/>
</dbReference>
<dbReference type="PROSITE" id="PS00028">
    <property type="entry name" value="ZINC_FINGER_C2H2_1"/>
    <property type="match status" value="1"/>
</dbReference>
<dbReference type="GO" id="GO:0005634">
    <property type="term" value="C:nucleus"/>
    <property type="evidence" value="ECO:0007669"/>
    <property type="project" value="UniProtKB-UniRule"/>
</dbReference>
<keyword evidence="8" id="KW-0539">Nucleus</keyword>
<dbReference type="CDD" id="cd00833">
    <property type="entry name" value="PKS"/>
    <property type="match status" value="3"/>
</dbReference>
<dbReference type="PROSITE" id="PS50157">
    <property type="entry name" value="ZINC_FINGER_C2H2_2"/>
    <property type="match status" value="1"/>
</dbReference>
<dbReference type="InterPro" id="IPR042099">
    <property type="entry name" value="ANL_N_sf"/>
</dbReference>
<keyword evidence="7" id="KW-0479">Metal-binding</keyword>
<dbReference type="InterPro" id="IPR001242">
    <property type="entry name" value="Condensation_dom"/>
</dbReference>
<dbReference type="Pfam" id="PF00109">
    <property type="entry name" value="ketoacyl-synt"/>
    <property type="match status" value="3"/>
</dbReference>
<dbReference type="PROSITE" id="PS00606">
    <property type="entry name" value="KS3_1"/>
    <property type="match status" value="2"/>
</dbReference>
<feature type="compositionally biased region" description="Basic and acidic residues" evidence="9">
    <location>
        <begin position="6323"/>
        <end position="6333"/>
    </location>
</feature>
<dbReference type="PROSITE" id="PS50075">
    <property type="entry name" value="CARRIER"/>
    <property type="match status" value="4"/>
</dbReference>
<dbReference type="InterPro" id="IPR016039">
    <property type="entry name" value="Thiolase-like"/>
</dbReference>
<dbReference type="PROSITE" id="PS50118">
    <property type="entry name" value="HMG_BOX_2"/>
    <property type="match status" value="1"/>
</dbReference>
<dbReference type="Gene3D" id="1.10.30.10">
    <property type="entry name" value="High mobility group box domain"/>
    <property type="match status" value="1"/>
</dbReference>
<dbReference type="InterPro" id="IPR013087">
    <property type="entry name" value="Znf_C2H2_type"/>
</dbReference>
<dbReference type="SUPFAM" id="SSF53901">
    <property type="entry name" value="Thiolase-like"/>
    <property type="match status" value="3"/>
</dbReference>
<dbReference type="GO" id="GO:0006633">
    <property type="term" value="P:fatty acid biosynthetic process"/>
    <property type="evidence" value="ECO:0007669"/>
    <property type="project" value="InterPro"/>
</dbReference>
<dbReference type="InterPro" id="IPR013968">
    <property type="entry name" value="PKS_KR"/>
</dbReference>
<keyword evidence="10" id="KW-0812">Transmembrane</keyword>
<feature type="domain" description="BAH" evidence="15">
    <location>
        <begin position="6408"/>
        <end position="6526"/>
    </location>
</feature>
<sequence>LNSSENGLVSFFITTYFKLIKSNAENTTPWAPEPIYLILWIGKILLIQNNCSRYFIKYLYQYIFHTNIKMISQNIFSIFDSMIKMLYLVLVFYPIKLTSYYWITTITKRDMSTKILIIFIFLTFFATIEASLFFDSVAVGETFNYDFGKNAKSLRITRDEGEEILHAGQKSKHSNVELSKDGILKISPVTENDFATYAVIMNKETKVDGAYSINSCMKLFFVKTIIQNKSVPLILILNKNYITNKYFIFFFIYNNMFHVLYNNFTVFCKKEIYNFFNQRKCDYGYYFQVIQNIFYDEKNNVGKVILKGNDPVTILDGTFQAIVFIQNNSYRCIPAYIKNFLKFPSLINENKNNNNNLYIGYFNINGDFQIVNQMTDQIIFLGKNAIFRKDKEKMLDNNINIGISSYAFKLPNGVNSMDKLYNFLIESKTSNCKNGRINYPGNYLQEDVSLFDAQFFDISKSEACKMDPQHRLLLEVCYECLEKSGLINKNENIGFFVGYMGSEYSELLTTTNSLSLLGVTTSAVSGRLNYFFNSNGPSIVVDTACSSSLVALEMACNAIKNKSCNKAIVAGVSLIISENSMEKRIKGRMISPDGRCYSFDQRANGYGRSEGVVAILVEPLNDNCEVEILSTAINHTGKSVSLTTPNELSQKMLLKNVLSNENLFKVDYWEAHGTGTKLGDPIEIRALDTVLKDSNCYVGTIKANFGHTEAASGLMGVLKVILQMKHNIIFKHPDLEMLNDEIETNSIKIARDNIQKNISISGVSSFGIAGTNAMALLKKYIPIKKNYSEIKCGIILISGASQKSLDQNLTIMFDYVKKNYDKFDIIGLESIFKRKHYKFRGVILRNMKCYKMNDEIEINSIFFKNNFPVHLPSNDIKNNFELNIFLEKVFPYEELSSIKDKNFSFEYIEFLAAKYFLLNKDIDYSLIYGKEPLKLPNIKSYPSYQFDRQRYWFSDENKKFKINDTKSNINNKIKNIIEEEIGRNVSETDTFTDLGLDSLSLTNLAALISKIDGIPEVTIEDLFEYSTIEKLTNEINKRNEIKILSYEEENFDKKYLMYNVLPPPETSLTTIDVDLYFIFMNSSGTWQLVKKENEVVFSNQCKKQNIKIGIDVTNVSNDNNHLQTLILCFNMFVKELLEIKKKNNGKDISIKIGFICSSHLTTVGNSLYSMLKSLISEYFPEISFISDELSSIILQGIYVPKILKELLFYEENCTWIVTGGSKGIGLELVNFIIKKSLSSVKVYSLSRKNVCYNNFTDNIIQRNGDVSDYDFVLSVVKEIADSGRKLKGIIHNAGVILDKFAINQNYATFNKVWLPKVQGLFNLEKALNILNIRPDYFICSSSISSILGNQGQINYSSANAFLDEAMKVIRKEWKICALTINWGNWLETGISERKQLNKTLEKKGLIGLKTKEALMCLEYVFQMKSDNVIIANIEWDKIMGVRNDLKCLQIMDSIEIINKTESNLHNNIESIFNFKQKIIQTLKDNSVSLNEYDFDNKNFFELGIDSLFLHDLVNDLKKQIPNIKLKVIDLFEHSNINELSIFIKNIYEEKLNENQMFTSNEKLYFENHHLNDYPICPGMLQIYKFIQKTGHFIFKEIKFHNMLTLKNADNTMLVIENPNKIIMKNKIGDGNLMYISGNLSNESGHFAKIDFKNSNDDIIISSDTINLFYATLYSYGFNYGPKLQLLHNCSIRLKKIEQVYTHASCIVNEYFNILDNDIEEKEWCLFEIALQLLAYLSYFIDKAFINNKESLGIKYTLVPIVIDKIQFPNIKNIKSKLTHNNSHSYSFAIKVNIVKIGNDIITGNANFFIINKNLKNDIIEKISIGFIENVTAKKLYCKQPKLSQNEEHLEPSKSKKPFLKKYQSLNLVESSDNLTTTSKSLTHLFSYTNSEKEYASLITSNKKTNDNVLQQVDADLIRVESNKSLIKVIADRKISSMSENYQKSPKSSCEDFFFENNYTRKRSTSLNLTKVNYEYQYNEQKNEKRIFLISCNIDKRGLSTFDNVYFKISPLEAKYLDPQQRILLELTSEALQNINLPSNETGVFIGACTSDFAMKCFKELRETELSKFLATGTGQNMLSGKISNFFNFTGPSLTVDTACSSFMTALFLAYIHLKNGLCKYAIVGGVNVILNSEIELVLKNNKVISESKKCKPLDFEADGYTRSQGAGVFILQADFYSEYPEILASSLSHTGSSINVNVPNIKKEEELMRNTIKDAKITVDDIDLIEIHGTGTKVGDKIEMEAINNVFKNVKNKVYITASKGKYGHCEGASGLISLSEMLKTFDNNCLEGINNFHKLNCDITLNDNIIICQKNTTTLPKIGLINCFGFSGTNSCIIIKKGFKSPFVKRLPWIMETLWPFSNTSQKNIQKISYVPLYFSNETVGKKDLNDIKIFVESYKDVISSLKKWRTMKYNCMNYITTSQNNGLHGMLKSIEKEKKLFKYRLFILEDKSILKNFNINNLFTKNTENKTILITKSNKLYSKEIVNDKININITTTKIYKKIFITGGNGGVAREILNQFKYHEALLLSQGPLNRKLSPSQYYIQGNIEDLELVKSIFNLNPDIDCIIHTAGIVKNGMIDNLSSDDFEKVLLPKVKGLDNLFKNIKECLSVQTVIVLSSVAAIYGSVGQSNYALANDSMSEKCLDYFNDISRKIQCLIFDLGPIKGTGMLYKNIEGMDKIRKQIENSDWEMLNIQNVVNEIKIFVDNDISGRFGLFKIKEKINIKNNGGFKLSKKDVKEHFLQIIKNITGFENIDEDKGFMLLGFDSIMLETMREQIEKTFEIKINIEELFEYSNTTELVKLIENRVNEKYFDREKSSEKIAIIGYSGTFSGSKNCNEYFNNLINGKECFEKRYDIKYKKKNFVPYGGVIPNYDSFNETFLDLPHETVIKLDPQIKHFVHQVGKALKSCNIDIKNSKIGIIASAEPSTPLKNINNNEIYGNLLNLFNQNQKDFISLWTAYLYNFTGPAFNVYSACSSSIIAIKQAINILLQNEADIMVVGCVSLQSPSEIGHEYAPGLMMASEPHCRPFCSNATGIIRGSGCGILILKLLENAFNDGDEIHAVINGISINNDGKNKSNFLAPTVKGQETVIRNAIIKSNLTNDEIDYIECHCTGTVLGDKIELKALKKVFGENKIYRVAKGSVKANIGHCFAASGMASIIKVIEMMKHQQIPIQLHCENFIYPQYIKHALVNSFGIGGSNGSLILSNTKERLKINQKTKEISYNKTPLIFPFSAPTKYELIEKLDHFHTLIEKENLEINFLPIWKTILEQNLNLPWRCYLVGNDFSSLMKYLKNKNYNFYYTEKSLNSSNIAFYCCPQGVEYKYMGEELLNMNEFKEEVDKIATKFGINIFDQCFMEEIHSTLNAQLGLFLISQCLINCLLKFGISCNIYFGHSLGEYTALVASGWLKTKETLDILKNRGKLMESTEEAVMLAVKGINFIDKLNELKANKLISENDIEISAILNAQICCVVGKKENTDKLKNLLLDCNFEFKNLRTRHGFHTSMINSILDKFKVVLNNSNFINNDNISKKNVISNVNGKFIGSDKPLSTTYFLEHARNPVRLDLSLKMLKEITSINTIFEIGPQGILGNIISNEKFLLLNTIQGKAANLKEKRNILIESIGRLWCEGYNNINFSGNYDLDSIADYFIDFTFSTFNFWKMTFEIEDNNNSSNSDVIVLSEFDYVKIKQSKYEWAKMNNINISFTVEKLNKQSILMCALLSEIQCLNPTISIQISLNKQKNNNFISKYSNTFAYTSLQKNKPSVLKYKKLKYIETFLYNPQSVIIFGANGCIGKLVYKIIRNIFPKTSIFTCSTSFNVDVRVKDDVTNFLNSVISSGESIDNIVFCCGLHPHHQPEEDILDVKYKGIKNIADYLNGRSLKANRIVLISSLSSMLGILNEEYYAGSNIFFDILSLSIPTLNKTFNSAFDSIISLQLPPVLDKDSMFFKGKHEEKDDFHELFKENGIQQAELEEKLKIIFRSNQKDIFVENTSNISLLKERVREVWKDVLGSYPKNDEITFFEAGGNSLSILHFIWKLHENFTLDMIYENSSFMAIVKALKKLLKNDKTSITLKEKKYSFELDMNWAQKSMMLLKEINDNEKYNIVFTIKLFDSVCFKKKFIETLHKIIKFQPGLRSKFLTESFKIHLLSLTESFYYLKTSNWKKNLIKEELRVHFDYNEGCPMRLKIFKKNNDLIIVINQQHIMTDGWSMSIFAKYFEMLWNNNKIDSNYIVLPHDEIWKFTKNENTKSKVKEYLNNHNFLFNVMKPTQLFSHEGIINKKHNCLKFNIPTNLFSKIKEISIEKGLTKFIFLLTGFIILVECWNENFDDNYLYIGVPVSGRSKNYQKNIIGCFLNNILLIIEREMLKKLKGNINEILKYVHSQFIKAKLYENVPFNKIVSKLNLPRSTSNHPLFEVFFNYRHELDYPVVNLRDIKKTKVKQISRNTIFDFSMTIDEVNNNLQVTVDFNEKKYSTNYIKSVIKDYLIILKELTIEKFTRKRVKQECFNIPSTSIQELIRKQMFSFEKSKNVFERCLQKSFIIENDYFLKTGEILGPDFLLGINYKNLSVEFILSIILTSSGYVPFNENINENIDGNIFVIQSNTLCNIKIKSCLKYRNRNKNNDLLYCLYTSGTTGKRKGVLVDQKSVINFLFSTTKSLFINQDCYFLDSIRYTFDMSIFNIFMSLMMNSELIIIRNINQPVNDIDFNSNISHILLSSAVFNNLSNEDLNKLENMGKKQLKYLIVGGETPSTKQIEKCRRRNIFIVQIYGPTETTIWVTEKKNPFNGNNIGKEIKNTIVKLKNKTFYRESYYFGEIVIEGYCVCRSYLGSKNKIDKYWSGDIGLRKKNNDIKYYGRINDDFVKIKGARVNIKYIENSLKQIYFNDNIVVLKIKDSLVAFIKSDKNIQKIDKFVNKIITTKNFPITTNGKIDKQKLLSFFTDNKNPHLLVNMNSKLTTLWYDIFPIKNLTKDSNFFIEGGNSLSLIKLRKNIEEEFKISVSVNELYQQPTFGRMEEIIINKCISLLDNPVKIIKENSDSDTIIYVFYAIGGTLYPFYNMIQFFNYEIRGFEYNGELENCSLLNLAQYYAKYIAIDSNKNIFLMGHSLGGILAREVYLILEKNFKKLCKLQKNVIMLDSWALRINKLDLNIVENYIKEKFAIIPNNKEMIRKSLILAKMLKEHVITFNEKTSMQLILLKAKSLGSSSLKHSIKIEPLDKYVRSCIDNGWLSYSNISKLRQHFLLHIIIRLPYYTYFKKKLAILYTFCPKNNRNGFILQKLMALSPVFVLNIKNKAIRNYSDNTTSCRSSNITDYLTKSQIFLFNHSLFLLDLAPCDCFLLPKLHFEKKRKRFNLIESIKSSTTVILKTKFFFIKPFRTSYILRYAKQNFSFCTNFKMSIDAIASKTLLVADRKRPLPNSLISNLQSNKKTKVEEENLEFILCQNLFQSIMSYETIDKTCPYDILYKIQLKNNCSEYLKKINSPHDFFIIQEKLQSGEYTKVVDLCQDIENVIECNINCCHNDNKIFKAASDLNLFYKSEKEKFLVDVERTKENTGPLNNFSPVTEIKINGNTMPIENELKTELFDTWKLEIILKGIVNLSDESGRMIAPVFKVLESKDEFPEYYKIIKNPIDLKTIACKVLKNEYNDWNEFEKDIELLVSNAKKFNGLRSEIGKDAVTIYEFVKKRKDEINKLKRRANKSVIDEAKAEVNSLANATLSDDEVFLTEDEDDEVNESEDNELFKFYWFLKQQKKKNKEYLCNFFFELPLKSQYPEYYEEIEQPMSLYAINNKLKKGMYTKIEELIFDFMLICSNAKKFNIESSVIYKDAVALEKILKNEIDKRNIVLSETNKKLCIDKKVKKELLDEESDISNTVQVARQSKYGNIPGFTPIAGKKGRKSVDERWTIYILRLTNIWNRLCEIYIDNRRIINPFMQLPSKEHYEQYFSIIKNPMDMITVKKKLEDRCYLSSTEFQNDLILVFDNAMIINPPGHFIFNDAQFLKAKVFEFINEIAPLEPLLSPQFFKEQRKKKINRDSLSLYSDESSFPPSPKVLKNFSKNNEFVITDKYEMMLKISNELTKDQAQMYEFFNTIVDYKAPVNRILSYNFNKLPTKLEYPEYYEEIKKPMDLEKIRQKLLNRSYSNIYALLNDMILVFSNACTFNDPESQIYGDAFTLLKFIMHEKKNFDIKSHVPSVQYEVQKILQRLIDELLSLISNNGKKVSESLLRIPLLLEQHEIIQEYWPFTLDQIKKNVENRRYRRLDRFQEDVFYLFSVARKLATPEDTIYEDTVTLQTHFISQRDDAIKNSLISSARFFTDRQLTDEINATGRKKRTTKGENEQKDNDGENEITLIKNLTKEGDKESIFKNIKKIGNLNDSDEILHPKYEEVISTSQTAIMNSEINNEGITFQCYEIMQHGKFWLKLGDGVLVFNDKKAYCDVMRIDKLWKTSEGKAYFSGSWFARPIEVTHDESRLFYVNEVFAVDQKDMVVDCDNIQNKCSILTLKQYETERKTEIPECDVFICEYKVKGYDKTEGYCSLRANVGKLQGKIIGLNDEFGIKSKPMNLEFSRQIKKLKCTKPLENCILSTYNLAASVIDDEILLLKNHIIMEKELSPLIMKTDTTLPADVPDLNDFIENLNDTSDLDHIEIDDETKERCKDPLWLSQQPKLNAKSKSGYILFSAEVRKRVMIDNPTVGFGEISRMVGAEWKKLTDTEKKQYEVRASYIASERAKQEVEDVQNCKALQPGQIKIFPCRWDTCDYQFDCIDGLIEHLRIVHTKSPIKLLNGDVTNACLWHSCLKYKKEGKPFPSIPRLFRHIKEKHLANAAKAMYPNQRGKNFFVYEHEDITKNGPCLVYTGGVLTKPFAQGGIFKHHPQGVPSTERFNAKTLPSNQLQKPTLINNNIQASLKTMQNGTTQNCTSKNQPTQNGYISTTGSSHSAQQFVQTKMNGNTVLLPVNGQGQQTVVLGQNQNGTPVQMLQVHQQPISSINQNIVHTYQTSPSTFTTTVSQKSIVPSTIAYVTPSTNPNIDPGRSVVLAPKQPETIFISPSVKSVHVKRALHSDTYKQYLETLHGKCRQNTISKCNKSVKARTISGSKFNPFNFIRSDSTNKRSYETDIIKAMWLLLRINVIKLKFKEQGSLNNDKNNNKKFFFLI</sequence>
<evidence type="ECO:0000256" key="10">
    <source>
        <dbReference type="SAM" id="Phobius"/>
    </source>
</evidence>
<feature type="domain" description="Ketosynthase family 3 (KS3)" evidence="16">
    <location>
        <begin position="1931"/>
        <end position="2338"/>
    </location>
</feature>
<dbReference type="Gene3D" id="3.30.559.10">
    <property type="entry name" value="Chloramphenicol acetyltransferase-like domain"/>
    <property type="match status" value="1"/>
</dbReference>
<evidence type="ECO:0000256" key="2">
    <source>
        <dbReference type="ARBA" id="ARBA00022553"/>
    </source>
</evidence>
<feature type="domain" description="C2H2-type" evidence="14">
    <location>
        <begin position="6740"/>
        <end position="6770"/>
    </location>
</feature>
<dbReference type="InterPro" id="IPR020841">
    <property type="entry name" value="PKS_Beta-ketoAc_synthase_dom"/>
</dbReference>
<dbReference type="Pfam" id="PF00439">
    <property type="entry name" value="Bromodomain"/>
    <property type="match status" value="6"/>
</dbReference>
<dbReference type="InterPro" id="IPR014030">
    <property type="entry name" value="Ketoacyl_synth_N"/>
</dbReference>
<dbReference type="InterPro" id="IPR009071">
    <property type="entry name" value="HMG_box_dom"/>
</dbReference>
<keyword evidence="10" id="KW-1133">Transmembrane helix</keyword>
<dbReference type="GO" id="GO:0003682">
    <property type="term" value="F:chromatin binding"/>
    <property type="evidence" value="ECO:0007669"/>
    <property type="project" value="InterPro"/>
</dbReference>
<keyword evidence="5 6" id="KW-0103">Bromodomain</keyword>
<dbReference type="InterPro" id="IPR036736">
    <property type="entry name" value="ACP-like_sf"/>
</dbReference>
<dbReference type="PROSITE" id="PS00633">
    <property type="entry name" value="BROMODOMAIN_1"/>
    <property type="match status" value="2"/>
</dbReference>
<dbReference type="Pfam" id="PF00505">
    <property type="entry name" value="HMG_box"/>
    <property type="match status" value="1"/>
</dbReference>
<evidence type="ECO:0000256" key="6">
    <source>
        <dbReference type="PROSITE-ProRule" id="PRU00035"/>
    </source>
</evidence>
<dbReference type="Pfam" id="PF00668">
    <property type="entry name" value="Condensation"/>
    <property type="match status" value="1"/>
</dbReference>
<dbReference type="Pfam" id="PF08659">
    <property type="entry name" value="KR"/>
    <property type="match status" value="2"/>
</dbReference>
<keyword evidence="7" id="KW-0862">Zinc</keyword>
<feature type="transmembrane region" description="Helical" evidence="10">
    <location>
        <begin position="115"/>
        <end position="134"/>
    </location>
</feature>
<feature type="region of interest" description="Disordered" evidence="9">
    <location>
        <begin position="6314"/>
        <end position="6336"/>
    </location>
</feature>
<dbReference type="InterPro" id="IPR029058">
    <property type="entry name" value="AB_hydrolase_fold"/>
</dbReference>
<protein>
    <submittedName>
        <fullName evidence="18">Polybromo-1</fullName>
    </submittedName>
</protein>
<feature type="domain" description="Bromo" evidence="11">
    <location>
        <begin position="5745"/>
        <end position="5815"/>
    </location>
</feature>
<evidence type="ECO:0000259" key="15">
    <source>
        <dbReference type="PROSITE" id="PS51038"/>
    </source>
</evidence>
<dbReference type="PANTHER" id="PTHR43775:SF37">
    <property type="entry name" value="SI:DKEY-61P9.11"/>
    <property type="match status" value="1"/>
</dbReference>
<dbReference type="Pfam" id="PF01426">
    <property type="entry name" value="BAH"/>
    <property type="match status" value="1"/>
</dbReference>
<reference evidence="18" key="1">
    <citation type="submission" date="2024-02" db="UniProtKB">
        <authorList>
            <consortium name="WormBaseParasite"/>
        </authorList>
    </citation>
    <scope>IDENTIFICATION</scope>
</reference>
<evidence type="ECO:0000259" key="14">
    <source>
        <dbReference type="PROSITE" id="PS50157"/>
    </source>
</evidence>
<dbReference type="SMART" id="SM00439">
    <property type="entry name" value="BAH"/>
    <property type="match status" value="1"/>
</dbReference>
<keyword evidence="7" id="KW-0863">Zinc-finger</keyword>
<dbReference type="InterPro" id="IPR001025">
    <property type="entry name" value="BAH_dom"/>
</dbReference>
<evidence type="ECO:0000256" key="7">
    <source>
        <dbReference type="PROSITE-ProRule" id="PRU00042"/>
    </source>
</evidence>
<dbReference type="Gene3D" id="3.40.366.10">
    <property type="entry name" value="Malonyl-Coenzyme A Acyl Carrier Protein, domain 2"/>
    <property type="match status" value="1"/>
</dbReference>
<feature type="domain" description="Carrier" evidence="12">
    <location>
        <begin position="960"/>
        <end position="1039"/>
    </location>
</feature>
<dbReference type="Gene3D" id="3.40.47.10">
    <property type="match status" value="3"/>
</dbReference>
<dbReference type="SMART" id="SM00822">
    <property type="entry name" value="PKS_KR"/>
    <property type="match status" value="1"/>
</dbReference>